<organism evidence="6 7">
    <name type="scientific">Tepidibacter hydrothermalis</name>
    <dbReference type="NCBI Taxonomy" id="3036126"/>
    <lineage>
        <taxon>Bacteria</taxon>
        <taxon>Bacillati</taxon>
        <taxon>Bacillota</taxon>
        <taxon>Clostridia</taxon>
        <taxon>Peptostreptococcales</taxon>
        <taxon>Peptostreptococcaceae</taxon>
        <taxon>Tepidibacter</taxon>
    </lineage>
</organism>
<dbReference type="InterPro" id="IPR034505">
    <property type="entry name" value="Coproporphyrinogen-III_oxidase"/>
</dbReference>
<keyword evidence="3" id="KW-0408">Iron</keyword>
<evidence type="ECO:0000256" key="3">
    <source>
        <dbReference type="ARBA" id="ARBA00023004"/>
    </source>
</evidence>
<accession>A0ABY8ECM7</accession>
<evidence type="ECO:0000256" key="4">
    <source>
        <dbReference type="ARBA" id="ARBA00023014"/>
    </source>
</evidence>
<dbReference type="SFLD" id="SFLDS00029">
    <property type="entry name" value="Radical_SAM"/>
    <property type="match status" value="1"/>
</dbReference>
<feature type="domain" description="Radical SAM core" evidence="5">
    <location>
        <begin position="164"/>
        <end position="409"/>
    </location>
</feature>
<dbReference type="PANTHER" id="PTHR13932">
    <property type="entry name" value="COPROPORPHYRINIGEN III OXIDASE"/>
    <property type="match status" value="1"/>
</dbReference>
<dbReference type="RefSeq" id="WP_277731175.1">
    <property type="nucleotide sequence ID" value="NZ_CP120733.1"/>
</dbReference>
<dbReference type="EMBL" id="CP120733">
    <property type="protein sequence ID" value="WFD09252.1"/>
    <property type="molecule type" value="Genomic_DNA"/>
</dbReference>
<dbReference type="SUPFAM" id="SSF102114">
    <property type="entry name" value="Radical SAM enzymes"/>
    <property type="match status" value="1"/>
</dbReference>
<proteinExistence type="predicted"/>
<evidence type="ECO:0000313" key="7">
    <source>
        <dbReference type="Proteomes" id="UP001222800"/>
    </source>
</evidence>
<evidence type="ECO:0000259" key="5">
    <source>
        <dbReference type="PROSITE" id="PS51918"/>
    </source>
</evidence>
<gene>
    <name evidence="6" type="primary">hemZ</name>
    <name evidence="6" type="ORF">P4S50_12755</name>
</gene>
<keyword evidence="7" id="KW-1185">Reference proteome</keyword>
<dbReference type="CDD" id="cd01335">
    <property type="entry name" value="Radical_SAM"/>
    <property type="match status" value="1"/>
</dbReference>
<dbReference type="SMART" id="SM00729">
    <property type="entry name" value="Elp3"/>
    <property type="match status" value="1"/>
</dbReference>
<evidence type="ECO:0000256" key="2">
    <source>
        <dbReference type="ARBA" id="ARBA00022723"/>
    </source>
</evidence>
<dbReference type="InterPro" id="IPR023995">
    <property type="entry name" value="HemZ"/>
</dbReference>
<dbReference type="Gene3D" id="3.20.20.70">
    <property type="entry name" value="Aldolase class I"/>
    <property type="match status" value="1"/>
</dbReference>
<keyword evidence="4" id="KW-0411">Iron-sulfur</keyword>
<keyword evidence="1" id="KW-0949">S-adenosyl-L-methionine</keyword>
<keyword evidence="6" id="KW-0560">Oxidoreductase</keyword>
<dbReference type="InterPro" id="IPR058240">
    <property type="entry name" value="rSAM_sf"/>
</dbReference>
<name>A0ABY8ECM7_9FIRM</name>
<protein>
    <submittedName>
        <fullName evidence="6">Coproporphyrinogen dehydrogenase HemZ</fullName>
        <ecNumber evidence="6">1.3.98.3</ecNumber>
    </submittedName>
</protein>
<dbReference type="NCBIfam" id="TIGR03994">
    <property type="entry name" value="rSAM_HemZ"/>
    <property type="match status" value="1"/>
</dbReference>
<dbReference type="Proteomes" id="UP001222800">
    <property type="component" value="Chromosome"/>
</dbReference>
<evidence type="ECO:0000313" key="6">
    <source>
        <dbReference type="EMBL" id="WFD09252.1"/>
    </source>
</evidence>
<dbReference type="PANTHER" id="PTHR13932:SF1">
    <property type="entry name" value="OXYGEN-INDEPENDENT COPROPORPHYRINOGEN-III OXIDASE-LIKE PROTEIN HEMZ"/>
    <property type="match status" value="1"/>
</dbReference>
<dbReference type="PROSITE" id="PS51918">
    <property type="entry name" value="RADICAL_SAM"/>
    <property type="match status" value="1"/>
</dbReference>
<dbReference type="InterPro" id="IPR013785">
    <property type="entry name" value="Aldolase_TIM"/>
</dbReference>
<evidence type="ECO:0000256" key="1">
    <source>
        <dbReference type="ARBA" id="ARBA00022691"/>
    </source>
</evidence>
<keyword evidence="2" id="KW-0479">Metal-binding</keyword>
<sequence>MLNVFLKNHDYKYEVSELLKLFTSQFEFVEDEDIQDNILVNEVNVKDNLIISKTYFYQNNKLALHYEEEGLIDELDYDDKMIRKESKIIIKRSIFKVLTKIYKSFVPWGILTGIRPTKIVHELIDENKSKKDIEDILKKKYQMDESKIDLAYNIACVERKFVYPIDENKIALYISIPFCPTRCVYCSFPSNTLKQWGHLKKEYLNCLITEIKGVSEIVKKTNKEIETVYIGGGTPTTLEADELSLLIDSLYENFDLSKMKEFTVEAGRVDTITREKLNVLKEKSVSRISINPQTMNNETLKEIGRTHSVEEIKDCFHMAREIGFDNINMDIILGLPKETPEMVENTLKEILKLDPESLTVHTMAIKRASRLNENIDNYEFSHYMDMVKMIDISMEYAYKMNLIPYYMYRQKHMLGNLENIGYAKKGFECIYNIQIMEEKQTIYALGAGANSKIVYIDENRIERVANVKNIEHYINRVDEMIKKKEEEVLKDAD</sequence>
<dbReference type="GO" id="GO:0051989">
    <property type="term" value="F:coproporphyrinogen dehydrogenase activity"/>
    <property type="evidence" value="ECO:0007669"/>
    <property type="project" value="UniProtKB-EC"/>
</dbReference>
<dbReference type="SFLD" id="SFLDF00310">
    <property type="entry name" value="oxygen-independent_coproporphy"/>
    <property type="match status" value="1"/>
</dbReference>
<dbReference type="InterPro" id="IPR006638">
    <property type="entry name" value="Elp3/MiaA/NifB-like_rSAM"/>
</dbReference>
<dbReference type="EC" id="1.3.98.3" evidence="6"/>
<dbReference type="Pfam" id="PF04055">
    <property type="entry name" value="Radical_SAM"/>
    <property type="match status" value="1"/>
</dbReference>
<reference evidence="6 7" key="1">
    <citation type="submission" date="2023-03" db="EMBL/GenBank/DDBJ databases">
        <title>Complete genome sequence of Tepidibacter sp. SWIR-1, isolated from a deep-sea hydrothermal vent.</title>
        <authorList>
            <person name="Li X."/>
        </authorList>
    </citation>
    <scope>NUCLEOTIDE SEQUENCE [LARGE SCALE GENOMIC DNA]</scope>
    <source>
        <strain evidence="6 7">SWIR-1</strain>
    </source>
</reference>
<dbReference type="InterPro" id="IPR007197">
    <property type="entry name" value="rSAM"/>
</dbReference>
<dbReference type="SFLD" id="SFLDG01065">
    <property type="entry name" value="anaerobic_coproporphyrinogen-I"/>
    <property type="match status" value="1"/>
</dbReference>